<dbReference type="SMART" id="SM00887">
    <property type="entry name" value="EB_dh"/>
    <property type="match status" value="1"/>
</dbReference>
<keyword evidence="5" id="KW-0249">Electron transport</keyword>
<dbReference type="GO" id="GO:0020037">
    <property type="term" value="F:heme binding"/>
    <property type="evidence" value="ECO:0007669"/>
    <property type="project" value="InterPro"/>
</dbReference>
<evidence type="ECO:0000256" key="4">
    <source>
        <dbReference type="ARBA" id="ARBA00022729"/>
    </source>
</evidence>
<gene>
    <name evidence="9" type="ORF">IC617_12560</name>
</gene>
<dbReference type="Gene3D" id="1.10.1130.10">
    <property type="entry name" value="Flavocytochrome C3, Chain A"/>
    <property type="match status" value="1"/>
</dbReference>
<dbReference type="InterPro" id="IPR019020">
    <property type="entry name" value="Cyt-c552/DMSO_Rdtase_haem-bd"/>
</dbReference>
<dbReference type="InterPro" id="IPR036280">
    <property type="entry name" value="Multihaem_cyt_sf"/>
</dbReference>
<sequence length="511" mass="55583">MRIARRLIALMLLTLPLAVQAEAESKNCLSCHDPSLSHSMKHMMNSAHWDKSKSNAPVSQQGCVSCHGDSVNHANTPTRIQPTVSFGPRWTGSVDQQNDTCLNCHEETATHNQWRQGVHAQQQVTCVTCHDVHSEQDLVANHSQQIEVCSVCHKTQKDGIHNLTDKLADNPGCTHCHNPHANPDPVVMMLANRSEGCRSCHDLQKLQDDPAVTAKAKSYHRVMANEDRTCVDCHRGVAHVDQHNFGALLAGGLQSAPLELFYPGQSDGDWLLAEHQGAQALRQGRNCRQCHIGEGDSMGRSLAPAGVTPFIDANLSFAKQADSVLIKVQWVGNAADNSVALMLNQGSVEAFSREGCWAACHSDMPGMTRDRGQQLSKYLRVAQKQQPVVGSQTLFHDAATLGQMKDDGQFVELWRANLADGAVQSVESFQILAKREAVDSTAITATGQFAKGKWTVSFKVPNKHLQQSLLAGKIITLGVAVHGDGEHGAQHKVSLPVTVSLSGDDTDFVVR</sequence>
<dbReference type="PANTHER" id="PTHR35038">
    <property type="entry name" value="DISSIMILATORY SULFITE REDUCTASE SIRA"/>
    <property type="match status" value="1"/>
</dbReference>
<evidence type="ECO:0000259" key="8">
    <source>
        <dbReference type="SMART" id="SM00887"/>
    </source>
</evidence>
<dbReference type="AlphaFoldDB" id="A0A8J6QKZ9"/>
<dbReference type="InterPro" id="IPR051829">
    <property type="entry name" value="Multiheme_Cytochr_ET"/>
</dbReference>
<proteinExistence type="predicted"/>
<feature type="domain" description="Cytochrome c-552/DMSO reductase-like haem-binding" evidence="8">
    <location>
        <begin position="247"/>
        <end position="494"/>
    </location>
</feature>
<name>A0A8J6QKZ9_9GAMM</name>
<dbReference type="GO" id="GO:0016491">
    <property type="term" value="F:oxidoreductase activity"/>
    <property type="evidence" value="ECO:0007669"/>
    <property type="project" value="TreeGrafter"/>
</dbReference>
<dbReference type="InterPro" id="IPR053875">
    <property type="entry name" value="Cytochrom_c_NrfB-like_dom"/>
</dbReference>
<evidence type="ECO:0000256" key="7">
    <source>
        <dbReference type="SAM" id="SignalP"/>
    </source>
</evidence>
<keyword evidence="4 7" id="KW-0732">Signal</keyword>
<protein>
    <submittedName>
        <fullName evidence="9">NapC/NirT family cytochrome c</fullName>
    </submittedName>
</protein>
<evidence type="ECO:0000256" key="2">
    <source>
        <dbReference type="ARBA" id="ARBA00022617"/>
    </source>
</evidence>
<dbReference type="Pfam" id="PF09699">
    <property type="entry name" value="Paired_CXXCH_1"/>
    <property type="match status" value="1"/>
</dbReference>
<dbReference type="GO" id="GO:0046872">
    <property type="term" value="F:metal ion binding"/>
    <property type="evidence" value="ECO:0007669"/>
    <property type="project" value="UniProtKB-KW"/>
</dbReference>
<evidence type="ECO:0000313" key="10">
    <source>
        <dbReference type="Proteomes" id="UP000638014"/>
    </source>
</evidence>
<evidence type="ECO:0000256" key="3">
    <source>
        <dbReference type="ARBA" id="ARBA00022723"/>
    </source>
</evidence>
<keyword evidence="2" id="KW-0349">Heme</keyword>
<evidence type="ECO:0000256" key="5">
    <source>
        <dbReference type="ARBA" id="ARBA00022982"/>
    </source>
</evidence>
<dbReference type="Proteomes" id="UP000638014">
    <property type="component" value="Unassembled WGS sequence"/>
</dbReference>
<keyword evidence="6" id="KW-0408">Iron</keyword>
<feature type="chain" id="PRO_5035299448" evidence="7">
    <location>
        <begin position="22"/>
        <end position="511"/>
    </location>
</feature>
<dbReference type="SUPFAM" id="SSF48695">
    <property type="entry name" value="Multiheme cytochromes"/>
    <property type="match status" value="2"/>
</dbReference>
<keyword evidence="1" id="KW-0813">Transport</keyword>
<dbReference type="Gene3D" id="3.90.10.10">
    <property type="entry name" value="Cytochrome C3"/>
    <property type="match status" value="1"/>
</dbReference>
<evidence type="ECO:0000256" key="6">
    <source>
        <dbReference type="ARBA" id="ARBA00023004"/>
    </source>
</evidence>
<dbReference type="EMBL" id="JACXAF010000016">
    <property type="protein sequence ID" value="MBD1390266.1"/>
    <property type="molecule type" value="Genomic_DNA"/>
</dbReference>
<evidence type="ECO:0000256" key="1">
    <source>
        <dbReference type="ARBA" id="ARBA00022448"/>
    </source>
</evidence>
<keyword evidence="3" id="KW-0479">Metal-binding</keyword>
<dbReference type="PANTHER" id="PTHR35038:SF5">
    <property type="entry name" value="CYTOCHROME C-TYPE PROTEIN NRFB"/>
    <property type="match status" value="1"/>
</dbReference>
<feature type="signal peptide" evidence="7">
    <location>
        <begin position="1"/>
        <end position="21"/>
    </location>
</feature>
<dbReference type="InterPro" id="IPR010177">
    <property type="entry name" value="Paired_CXXCH_1"/>
</dbReference>
<dbReference type="RefSeq" id="WP_191145340.1">
    <property type="nucleotide sequence ID" value="NZ_JACXAF010000016.1"/>
</dbReference>
<reference evidence="9" key="1">
    <citation type="submission" date="2020-09" db="EMBL/GenBank/DDBJ databases">
        <title>A novel bacterium of genus Neiella, isolated from South China Sea.</title>
        <authorList>
            <person name="Huang H."/>
            <person name="Mo K."/>
            <person name="Hu Y."/>
        </authorList>
    </citation>
    <scope>NUCLEOTIDE SEQUENCE</scope>
    <source>
        <strain evidence="9">HB171785</strain>
    </source>
</reference>
<organism evidence="9 10">
    <name type="scientific">Neiella litorisoli</name>
    <dbReference type="NCBI Taxonomy" id="2771431"/>
    <lineage>
        <taxon>Bacteria</taxon>
        <taxon>Pseudomonadati</taxon>
        <taxon>Pseudomonadota</taxon>
        <taxon>Gammaproteobacteria</taxon>
        <taxon>Alteromonadales</taxon>
        <taxon>Echinimonadaceae</taxon>
        <taxon>Neiella</taxon>
    </lineage>
</organism>
<evidence type="ECO:0000313" key="9">
    <source>
        <dbReference type="EMBL" id="MBD1390266.1"/>
    </source>
</evidence>
<dbReference type="Pfam" id="PF22678">
    <property type="entry name" value="Cytochrom_c_NrfB-like"/>
    <property type="match status" value="1"/>
</dbReference>
<keyword evidence="10" id="KW-1185">Reference proteome</keyword>
<comment type="caution">
    <text evidence="9">The sequence shown here is derived from an EMBL/GenBank/DDBJ whole genome shotgun (WGS) entry which is preliminary data.</text>
</comment>
<dbReference type="Gene3D" id="2.60.40.1190">
    <property type="match status" value="1"/>
</dbReference>
<accession>A0A8J6QKZ9</accession>